<dbReference type="SMART" id="SM00471">
    <property type="entry name" value="HDc"/>
    <property type="match status" value="1"/>
</dbReference>
<organism evidence="3 4">
    <name type="scientific">Geodermatophilus africanus</name>
    <dbReference type="NCBI Taxonomy" id="1137993"/>
    <lineage>
        <taxon>Bacteria</taxon>
        <taxon>Bacillati</taxon>
        <taxon>Actinomycetota</taxon>
        <taxon>Actinomycetes</taxon>
        <taxon>Geodermatophilales</taxon>
        <taxon>Geodermatophilaceae</taxon>
        <taxon>Geodermatophilus</taxon>
    </lineage>
</organism>
<dbReference type="Gene3D" id="1.10.3210.10">
    <property type="entry name" value="Hypothetical protein af1432"/>
    <property type="match status" value="1"/>
</dbReference>
<dbReference type="InterPro" id="IPR003607">
    <property type="entry name" value="HD/PDEase_dom"/>
</dbReference>
<dbReference type="PROSITE" id="PS51831">
    <property type="entry name" value="HD"/>
    <property type="match status" value="1"/>
</dbReference>
<keyword evidence="1" id="KW-0378">Hydrolase</keyword>
<sequence length="490" mass="54982">MEAAERGDRRSGRANTDIREDLRSEFERDLDRFYYTYYFRRLAEITQVASYTAPRATSSASGASALPHNRLTHSLKVGQVGRRMAQYLINDSDNATGIEQAGGLDPNVVEAAGRAHDLGHPPFGHIGEEVLDAVAAELGLNDGFEGNAQTFRILASLVQRYSRQDKQPSDDGLNLTSATLAASVKYPWPRGESGKRWRKFGYISLDEAKFQDMVAPRLLSRDKGTLEAQIMDWADDITYATHDIEDFALDGSIPIAALHHRQEGDGDDAFFRPVNPEEFEAFWSYAETKLRAMDKVTSAEAKREFQRLATLFPRRQPDGSRRAEAHLSRLSSHIITLTSQATSVNAVGELERHEEIVGLVNALKQLTWYYVIDRPDVASAQRGQRKRLRALTLELVDWCTEAFRTEDIPPWGGHPTKLSASEIRANANALPDFLRDLVSTLLEANNRHGAYRDDRARNIARGVIDFVASMRETEVDELFSRMCSGDTHRA</sequence>
<feature type="domain" description="HD" evidence="2">
    <location>
        <begin position="70"/>
        <end position="240"/>
    </location>
</feature>
<dbReference type="InterPro" id="IPR006674">
    <property type="entry name" value="HD_domain"/>
</dbReference>
<protein>
    <submittedName>
        <fullName evidence="3">dGTPase</fullName>
    </submittedName>
</protein>
<evidence type="ECO:0000313" key="3">
    <source>
        <dbReference type="EMBL" id="SDY69257.1"/>
    </source>
</evidence>
<evidence type="ECO:0000313" key="4">
    <source>
        <dbReference type="Proteomes" id="UP000198921"/>
    </source>
</evidence>
<dbReference type="GO" id="GO:0008832">
    <property type="term" value="F:dGTPase activity"/>
    <property type="evidence" value="ECO:0007669"/>
    <property type="project" value="TreeGrafter"/>
</dbReference>
<dbReference type="PANTHER" id="PTHR11373">
    <property type="entry name" value="DEOXYNUCLEOSIDE TRIPHOSPHATE TRIPHOSPHOHYDROLASE"/>
    <property type="match status" value="1"/>
</dbReference>
<dbReference type="NCBIfam" id="TIGR01353">
    <property type="entry name" value="dGTP_triPase"/>
    <property type="match status" value="1"/>
</dbReference>
<gene>
    <name evidence="3" type="ORF">SAMN05660209_03466</name>
</gene>
<dbReference type="Proteomes" id="UP000198921">
    <property type="component" value="Unassembled WGS sequence"/>
</dbReference>
<evidence type="ECO:0000259" key="2">
    <source>
        <dbReference type="PROSITE" id="PS51831"/>
    </source>
</evidence>
<dbReference type="SUPFAM" id="SSF109604">
    <property type="entry name" value="HD-domain/PDEase-like"/>
    <property type="match status" value="1"/>
</dbReference>
<accession>A0A1H3LXK6</accession>
<dbReference type="RefSeq" id="WP_170856826.1">
    <property type="nucleotide sequence ID" value="NZ_FNOT01000010.1"/>
</dbReference>
<dbReference type="EMBL" id="FNOT01000010">
    <property type="protein sequence ID" value="SDY69257.1"/>
    <property type="molecule type" value="Genomic_DNA"/>
</dbReference>
<dbReference type="STRING" id="1137993.SAMN05660209_03466"/>
<dbReference type="CDD" id="cd00077">
    <property type="entry name" value="HDc"/>
    <property type="match status" value="1"/>
</dbReference>
<evidence type="ECO:0000256" key="1">
    <source>
        <dbReference type="ARBA" id="ARBA00022801"/>
    </source>
</evidence>
<dbReference type="PANTHER" id="PTHR11373:SF32">
    <property type="entry name" value="DEOXYGUANOSINETRIPHOSPHATE TRIPHOSPHOHYDROLASE"/>
    <property type="match status" value="1"/>
</dbReference>
<proteinExistence type="predicted"/>
<dbReference type="Pfam" id="PF01966">
    <property type="entry name" value="HD"/>
    <property type="match status" value="1"/>
</dbReference>
<name>A0A1H3LXK6_9ACTN</name>
<keyword evidence="4" id="KW-1185">Reference proteome</keyword>
<dbReference type="InterPro" id="IPR006261">
    <property type="entry name" value="dGTPase"/>
</dbReference>
<dbReference type="GO" id="GO:0006203">
    <property type="term" value="P:dGTP catabolic process"/>
    <property type="evidence" value="ECO:0007669"/>
    <property type="project" value="TreeGrafter"/>
</dbReference>
<dbReference type="InterPro" id="IPR050135">
    <property type="entry name" value="dGTPase-like"/>
</dbReference>
<dbReference type="AlphaFoldDB" id="A0A1H3LXK6"/>
<reference evidence="4" key="1">
    <citation type="submission" date="2016-10" db="EMBL/GenBank/DDBJ databases">
        <authorList>
            <person name="Varghese N."/>
            <person name="Submissions S."/>
        </authorList>
    </citation>
    <scope>NUCLEOTIDE SEQUENCE [LARGE SCALE GENOMIC DNA]</scope>
    <source>
        <strain evidence="4">DSM 45422</strain>
    </source>
</reference>